<comment type="subcellular location">
    <subcellularLocation>
        <location evidence="6">Cytoplasm</location>
    </subcellularLocation>
    <text evidence="6">May associate with membranes.</text>
</comment>
<dbReference type="NCBIfam" id="TIGR03156">
    <property type="entry name" value="GTP_HflX"/>
    <property type="match status" value="1"/>
</dbReference>
<dbReference type="RefSeq" id="WP_067977648.1">
    <property type="nucleotide sequence ID" value="NZ_CP014163.1"/>
</dbReference>
<feature type="binding site" evidence="7">
    <location>
        <begin position="200"/>
        <end position="207"/>
    </location>
    <ligand>
        <name>GTP</name>
        <dbReference type="ChEBI" id="CHEBI:37565"/>
    </ligand>
</feature>
<evidence type="ECO:0000256" key="1">
    <source>
        <dbReference type="ARBA" id="ARBA00022490"/>
    </source>
</evidence>
<evidence type="ECO:0000256" key="6">
    <source>
        <dbReference type="HAMAP-Rule" id="MF_00900"/>
    </source>
</evidence>
<feature type="binding site" evidence="7">
    <location>
        <begin position="313"/>
        <end position="316"/>
    </location>
    <ligand>
        <name>GTP</name>
        <dbReference type="ChEBI" id="CHEBI:37565"/>
    </ligand>
</feature>
<evidence type="ECO:0000256" key="7">
    <source>
        <dbReference type="PIRSR" id="PIRSR006809-1"/>
    </source>
</evidence>
<name>A0A0X8FK97_9LACT</name>
<dbReference type="GO" id="GO:0046872">
    <property type="term" value="F:metal ion binding"/>
    <property type="evidence" value="ECO:0007669"/>
    <property type="project" value="UniProtKB-KW"/>
</dbReference>
<dbReference type="Gene3D" id="3.40.50.11060">
    <property type="entry name" value="GTPase HflX, N-terminal domain"/>
    <property type="match status" value="1"/>
</dbReference>
<dbReference type="InterPro" id="IPR032305">
    <property type="entry name" value="GTP-bd_M"/>
</dbReference>
<dbReference type="Pfam" id="PF16360">
    <property type="entry name" value="GTP-bdg_M"/>
    <property type="match status" value="1"/>
</dbReference>
<dbReference type="AlphaFoldDB" id="A0A0X8FK97"/>
<reference evidence="9 10" key="1">
    <citation type="journal article" date="2016" name="Genome Announc.">
        <title>Complete Genome Sequences of Aerococcus christensenii CCUG 28831T, Aerococcus sanguinicola CCUG 43001T, Aerococcus urinae CCUG 36881T, Aerococcus urinaeequi CCUG 28094T, Aerococcus urinaehominis CCUG 42038 BT, and Aerococcus viridans CCUG 4311T.</title>
        <authorList>
            <person name="Carkaci D."/>
            <person name="Dargis R."/>
            <person name="Nielsen X.C."/>
            <person name="Skovgaard O."/>
            <person name="Fuursted K."/>
            <person name="Christensen J.J."/>
        </authorList>
    </citation>
    <scope>NUCLEOTIDE SEQUENCE [LARGE SCALE GENOMIC DNA]</scope>
    <source>
        <strain evidence="9 10">CCUG42038B</strain>
    </source>
</reference>
<dbReference type="InterPro" id="IPR016496">
    <property type="entry name" value="GTPase_HflX"/>
</dbReference>
<keyword evidence="4 8" id="KW-0460">Magnesium</keyword>
<keyword evidence="10" id="KW-1185">Reference proteome</keyword>
<dbReference type="KEGG" id="auh:AWM75_02090"/>
<keyword evidence="1 6" id="KW-0963">Cytoplasm</keyword>
<protein>
    <recommendedName>
        <fullName evidence="6">GTPase HflX</fullName>
    </recommendedName>
    <alternativeName>
        <fullName evidence="6">GTP-binding protein HflX</fullName>
    </alternativeName>
</protein>
<dbReference type="InterPro" id="IPR006073">
    <property type="entry name" value="GTP-bd"/>
</dbReference>
<keyword evidence="5 6" id="KW-0342">GTP-binding</keyword>
<evidence type="ECO:0000313" key="10">
    <source>
        <dbReference type="Proteomes" id="UP000062260"/>
    </source>
</evidence>
<accession>A0A0X8FK97</accession>
<dbReference type="GO" id="GO:0005525">
    <property type="term" value="F:GTP binding"/>
    <property type="evidence" value="ECO:0007669"/>
    <property type="project" value="UniProtKB-UniRule"/>
</dbReference>
<comment type="subunit">
    <text evidence="6">Monomer. Associates with the 50S ribosomal subunit.</text>
</comment>
<keyword evidence="3 6" id="KW-0547">Nucleotide-binding</keyword>
<dbReference type="STRING" id="128944.AWM75_02090"/>
<feature type="binding site" evidence="8">
    <location>
        <position position="227"/>
    </location>
    <ligand>
        <name>Mg(2+)</name>
        <dbReference type="ChEBI" id="CHEBI:18420"/>
    </ligand>
</feature>
<dbReference type="NCBIfam" id="TIGR00231">
    <property type="entry name" value="small_GTP"/>
    <property type="match status" value="1"/>
</dbReference>
<comment type="similarity">
    <text evidence="6">Belongs to the TRAFAC class OBG-HflX-like GTPase superfamily. HflX GTPase family.</text>
</comment>
<evidence type="ECO:0000256" key="2">
    <source>
        <dbReference type="ARBA" id="ARBA00022723"/>
    </source>
</evidence>
<dbReference type="Proteomes" id="UP000062260">
    <property type="component" value="Chromosome"/>
</dbReference>
<dbReference type="PIRSF" id="PIRSF006809">
    <property type="entry name" value="GTP-binding_hflX_prd"/>
    <property type="match status" value="1"/>
</dbReference>
<evidence type="ECO:0000256" key="4">
    <source>
        <dbReference type="ARBA" id="ARBA00022842"/>
    </source>
</evidence>
<organism evidence="9 10">
    <name type="scientific">Aerococcus urinaehominis</name>
    <dbReference type="NCBI Taxonomy" id="128944"/>
    <lineage>
        <taxon>Bacteria</taxon>
        <taxon>Bacillati</taxon>
        <taxon>Bacillota</taxon>
        <taxon>Bacilli</taxon>
        <taxon>Lactobacillales</taxon>
        <taxon>Aerococcaceae</taxon>
        <taxon>Aerococcus</taxon>
    </lineage>
</organism>
<dbReference type="PROSITE" id="PS51705">
    <property type="entry name" value="G_HFLX"/>
    <property type="match status" value="1"/>
</dbReference>
<dbReference type="EMBL" id="CP014163">
    <property type="protein sequence ID" value="AMB98855.1"/>
    <property type="molecule type" value="Genomic_DNA"/>
</dbReference>
<dbReference type="Gene3D" id="6.10.250.2860">
    <property type="match status" value="1"/>
</dbReference>
<dbReference type="Gene3D" id="3.40.50.300">
    <property type="entry name" value="P-loop containing nucleotide triphosphate hydrolases"/>
    <property type="match status" value="1"/>
</dbReference>
<sequence length="399" mass="45351">MERVIAVYVQTPDVDDRRLDMQLEELSELVRTAGGQLKKTIIQKRDRYDNRTLVGKGKVAEIKAMADAHEADLVVFYQPLSPSQGRNIQEELDMPVIDRVQLILDIFAQHASSKEGKLQVALAQNEYLLPRLAGQGTSLSRLGGGIGTRGPGETKLEMDRRVLRHEIQKIKRELKAVEDHRQRTRLKRQDSPTFQIALFGYTNVGKSTILNQISAGGAQEDNKLFATLTPLTRQFDLENKFKLTITDTVGFIQDLPPQVIDAFHSTLEESRDVDLMLIVIDASSPYASEQQEVVLDLLAELEMNQTPHLFVYNKMDLVDEGQDHLFRPPYVAISARDETGMNKLKAAIIEQIKTIYQPFKMKVAPAEIGNWIAKQDYIYIADMSFDDDEQVYWLSGYRR</sequence>
<comment type="cofactor">
    <cofactor evidence="8">
        <name>Mg(2+)</name>
        <dbReference type="ChEBI" id="CHEBI:18420"/>
    </cofactor>
</comment>
<keyword evidence="2 8" id="KW-0479">Metal-binding</keyword>
<dbReference type="InterPro" id="IPR030394">
    <property type="entry name" value="G_HFLX_dom"/>
</dbReference>
<dbReference type="GO" id="GO:0003924">
    <property type="term" value="F:GTPase activity"/>
    <property type="evidence" value="ECO:0007669"/>
    <property type="project" value="UniProtKB-UniRule"/>
</dbReference>
<comment type="function">
    <text evidence="6">GTPase that associates with the 50S ribosomal subunit and may have a role during protein synthesis or ribosome biogenesis.</text>
</comment>
<feature type="binding site" evidence="7">
    <location>
        <begin position="225"/>
        <end position="229"/>
    </location>
    <ligand>
        <name>GTP</name>
        <dbReference type="ChEBI" id="CHEBI:37565"/>
    </ligand>
</feature>
<evidence type="ECO:0000256" key="5">
    <source>
        <dbReference type="ARBA" id="ARBA00023134"/>
    </source>
</evidence>
<dbReference type="GO" id="GO:0005737">
    <property type="term" value="C:cytoplasm"/>
    <property type="evidence" value="ECO:0007669"/>
    <property type="project" value="UniProtKB-SubCell"/>
</dbReference>
<dbReference type="OrthoDB" id="9812272at2"/>
<dbReference type="PANTHER" id="PTHR10229:SF0">
    <property type="entry name" value="GTP-BINDING PROTEIN 6-RELATED"/>
    <property type="match status" value="1"/>
</dbReference>
<feature type="binding site" evidence="7">
    <location>
        <begin position="247"/>
        <end position="250"/>
    </location>
    <ligand>
        <name>GTP</name>
        <dbReference type="ChEBI" id="CHEBI:37565"/>
    </ligand>
</feature>
<evidence type="ECO:0000256" key="3">
    <source>
        <dbReference type="ARBA" id="ARBA00022741"/>
    </source>
</evidence>
<dbReference type="InterPro" id="IPR005225">
    <property type="entry name" value="Small_GTP-bd"/>
</dbReference>
<proteinExistence type="inferred from homology"/>
<dbReference type="HAMAP" id="MF_00900">
    <property type="entry name" value="GTPase_HflX"/>
    <property type="match status" value="1"/>
</dbReference>
<dbReference type="FunFam" id="3.40.50.11060:FF:000001">
    <property type="entry name" value="GTPase HflX"/>
    <property type="match status" value="1"/>
</dbReference>
<dbReference type="PRINTS" id="PR00326">
    <property type="entry name" value="GTP1OBG"/>
</dbReference>
<dbReference type="InterPro" id="IPR042108">
    <property type="entry name" value="GTPase_HflX_N_sf"/>
</dbReference>
<dbReference type="Pfam" id="PF13167">
    <property type="entry name" value="GTP-bdg_N"/>
    <property type="match status" value="1"/>
</dbReference>
<evidence type="ECO:0000256" key="8">
    <source>
        <dbReference type="PIRSR" id="PIRSR006809-2"/>
    </source>
</evidence>
<gene>
    <name evidence="6" type="primary">hflX</name>
    <name evidence="9" type="ORF">AWM75_02090</name>
</gene>
<evidence type="ECO:0000313" key="9">
    <source>
        <dbReference type="EMBL" id="AMB98855.1"/>
    </source>
</evidence>
<feature type="binding site" evidence="7">
    <location>
        <begin position="334"/>
        <end position="336"/>
    </location>
    <ligand>
        <name>GTP</name>
        <dbReference type="ChEBI" id="CHEBI:37565"/>
    </ligand>
</feature>
<dbReference type="PANTHER" id="PTHR10229">
    <property type="entry name" value="GTP-BINDING PROTEIN HFLX"/>
    <property type="match status" value="1"/>
</dbReference>
<dbReference type="SUPFAM" id="SSF52540">
    <property type="entry name" value="P-loop containing nucleoside triphosphate hydrolases"/>
    <property type="match status" value="1"/>
</dbReference>
<feature type="binding site" evidence="8">
    <location>
        <position position="207"/>
    </location>
    <ligand>
        <name>Mg(2+)</name>
        <dbReference type="ChEBI" id="CHEBI:18420"/>
    </ligand>
</feature>
<dbReference type="Pfam" id="PF01926">
    <property type="entry name" value="MMR_HSR1"/>
    <property type="match status" value="1"/>
</dbReference>
<dbReference type="InterPro" id="IPR025121">
    <property type="entry name" value="GTPase_HflX_N"/>
</dbReference>
<dbReference type="InterPro" id="IPR027417">
    <property type="entry name" value="P-loop_NTPase"/>
</dbReference>
<dbReference type="GO" id="GO:0043022">
    <property type="term" value="F:ribosome binding"/>
    <property type="evidence" value="ECO:0007669"/>
    <property type="project" value="TreeGrafter"/>
</dbReference>
<reference evidence="10" key="2">
    <citation type="submission" date="2016-01" db="EMBL/GenBank/DDBJ databases">
        <title>Six Aerococcus type strain genome sequencing and assembly using PacBio and Illumina Hiseq.</title>
        <authorList>
            <person name="Carkaci D."/>
            <person name="Dargis R."/>
            <person name="Nielsen X.C."/>
            <person name="Skovgaard O."/>
            <person name="Fuursted K."/>
            <person name="Christensen J.J."/>
        </authorList>
    </citation>
    <scope>NUCLEOTIDE SEQUENCE [LARGE SCALE GENOMIC DNA]</scope>
    <source>
        <strain evidence="10">CCUG42038B</strain>
    </source>
</reference>
<dbReference type="CDD" id="cd01878">
    <property type="entry name" value="HflX"/>
    <property type="match status" value="1"/>
</dbReference>